<evidence type="ECO:0000256" key="6">
    <source>
        <dbReference type="ARBA" id="ARBA00023004"/>
    </source>
</evidence>
<name>A0A172S0B1_9ACTN</name>
<gene>
    <name evidence="9" type="ORF">SAMN02910314_00259</name>
</gene>
<accession>A0A172S0B1</accession>
<evidence type="ECO:0000256" key="1">
    <source>
        <dbReference type="ARBA" id="ARBA00022448"/>
    </source>
</evidence>
<dbReference type="InterPro" id="IPR017896">
    <property type="entry name" value="4Fe4S_Fe-S-bd"/>
</dbReference>
<evidence type="ECO:0000256" key="7">
    <source>
        <dbReference type="ARBA" id="ARBA00023014"/>
    </source>
</evidence>
<keyword evidence="6" id="KW-0408">Iron</keyword>
<keyword evidence="3" id="KW-0479">Metal-binding</keyword>
<evidence type="ECO:0000313" key="9">
    <source>
        <dbReference type="EMBL" id="SEO43933.1"/>
    </source>
</evidence>
<dbReference type="AlphaFoldDB" id="A0A172S0B1"/>
<dbReference type="GO" id="GO:0046872">
    <property type="term" value="F:metal ion binding"/>
    <property type="evidence" value="ECO:0007669"/>
    <property type="project" value="UniProtKB-KW"/>
</dbReference>
<feature type="domain" description="4Fe-4S ferredoxin-type" evidence="8">
    <location>
        <begin position="77"/>
        <end position="106"/>
    </location>
</feature>
<keyword evidence="2" id="KW-0004">4Fe-4S</keyword>
<evidence type="ECO:0000259" key="8">
    <source>
        <dbReference type="PROSITE" id="PS51379"/>
    </source>
</evidence>
<evidence type="ECO:0000256" key="3">
    <source>
        <dbReference type="ARBA" id="ARBA00022723"/>
    </source>
</evidence>
<dbReference type="Gene3D" id="3.30.70.20">
    <property type="match status" value="2"/>
</dbReference>
<feature type="domain" description="4Fe-4S ferredoxin-type" evidence="8">
    <location>
        <begin position="5"/>
        <end position="34"/>
    </location>
</feature>
<evidence type="ECO:0000256" key="2">
    <source>
        <dbReference type="ARBA" id="ARBA00022485"/>
    </source>
</evidence>
<keyword evidence="7" id="KW-0411">Iron-sulfur</keyword>
<evidence type="ECO:0000256" key="5">
    <source>
        <dbReference type="ARBA" id="ARBA00022982"/>
    </source>
</evidence>
<dbReference type="GO" id="GO:0051539">
    <property type="term" value="F:4 iron, 4 sulfur cluster binding"/>
    <property type="evidence" value="ECO:0007669"/>
    <property type="project" value="UniProtKB-KW"/>
</dbReference>
<dbReference type="PROSITE" id="PS51379">
    <property type="entry name" value="4FE4S_FER_2"/>
    <property type="match status" value="3"/>
</dbReference>
<reference evidence="10" key="1">
    <citation type="submission" date="2016-10" db="EMBL/GenBank/DDBJ databases">
        <authorList>
            <person name="Varghese N."/>
        </authorList>
    </citation>
    <scope>NUCLEOTIDE SEQUENCE [LARGE SCALE GENOMIC DNA]</scope>
    <source>
        <strain evidence="10">DSM 21843</strain>
    </source>
</reference>
<evidence type="ECO:0000256" key="4">
    <source>
        <dbReference type="ARBA" id="ARBA00022737"/>
    </source>
</evidence>
<dbReference type="RefSeq" id="WP_066664666.1">
    <property type="nucleotide sequence ID" value="NZ_CP011402.1"/>
</dbReference>
<dbReference type="OrthoDB" id="3175224at2"/>
<dbReference type="InterPro" id="IPR017900">
    <property type="entry name" value="4Fe4S_Fe_S_CS"/>
</dbReference>
<dbReference type="PROSITE" id="PS00198">
    <property type="entry name" value="4FE4S_FER_1"/>
    <property type="match status" value="1"/>
</dbReference>
<dbReference type="KEGG" id="ddt:AAY81_00315"/>
<protein>
    <submittedName>
        <fullName evidence="9">Electron transport protein HydN</fullName>
    </submittedName>
</protein>
<dbReference type="Proteomes" id="UP000182975">
    <property type="component" value="Unassembled WGS sequence"/>
</dbReference>
<sequence>MVDGNKFIVGDAGLCIGCRTCMAACFDKHDIVGDVAIPRLNVVSTLKVSTPIACRHCQDAPCARACPVNALYHEDDGRVAMREDRCIGCRSCMMACPYGAIQIVGRPENVYTGCADELFIGEAGNPYIVKCDLCHDREDGPACVGACLTGALHVQDNVSFDTSRKTKWAEAAEAAGALSSVPLNPVLA</sequence>
<dbReference type="Pfam" id="PF13247">
    <property type="entry name" value="Fer4_11"/>
    <property type="match status" value="1"/>
</dbReference>
<feature type="domain" description="4Fe-4S ferredoxin-type" evidence="8">
    <location>
        <begin position="44"/>
        <end position="76"/>
    </location>
</feature>
<dbReference type="CDD" id="cd10554">
    <property type="entry name" value="HycB_like"/>
    <property type="match status" value="1"/>
</dbReference>
<dbReference type="PANTHER" id="PTHR43177:SF5">
    <property type="entry name" value="ANAEROBIC DIMETHYL SULFOXIDE REDUCTASE CHAIN B-RELATED"/>
    <property type="match status" value="1"/>
</dbReference>
<dbReference type="PANTHER" id="PTHR43177">
    <property type="entry name" value="PROTEIN NRFC"/>
    <property type="match status" value="1"/>
</dbReference>
<dbReference type="SUPFAM" id="SSF54862">
    <property type="entry name" value="4Fe-4S ferredoxins"/>
    <property type="match status" value="1"/>
</dbReference>
<keyword evidence="10" id="KW-1185">Reference proteome</keyword>
<organism evidence="9 10">
    <name type="scientific">Denitrobacterium detoxificans</name>
    <dbReference type="NCBI Taxonomy" id="79604"/>
    <lineage>
        <taxon>Bacteria</taxon>
        <taxon>Bacillati</taxon>
        <taxon>Actinomycetota</taxon>
        <taxon>Coriobacteriia</taxon>
        <taxon>Eggerthellales</taxon>
        <taxon>Eggerthellaceae</taxon>
        <taxon>Denitrobacterium</taxon>
    </lineage>
</organism>
<keyword evidence="4" id="KW-0677">Repeat</keyword>
<dbReference type="InterPro" id="IPR050954">
    <property type="entry name" value="ET_IronSulfur_Cluster-Binding"/>
</dbReference>
<dbReference type="EMBL" id="FOEC01000001">
    <property type="protein sequence ID" value="SEO43933.1"/>
    <property type="molecule type" value="Genomic_DNA"/>
</dbReference>
<evidence type="ECO:0000313" key="10">
    <source>
        <dbReference type="Proteomes" id="UP000182975"/>
    </source>
</evidence>
<proteinExistence type="predicted"/>
<keyword evidence="5" id="KW-0249">Electron transport</keyword>
<keyword evidence="1" id="KW-0813">Transport</keyword>
<dbReference type="STRING" id="79604.AAY81_00315"/>